<gene>
    <name evidence="2" type="ORF">MMIC_P2120</name>
</gene>
<name>A0A1L8CQD8_9PROT</name>
<sequence>MSVPILSIVGYSNAGKTTLMEKLVEKLTAQGLSIATIKHSHHQPELDTPGKDSWRHKNAGAEASFLVGPEQMMMVADIQHELNPRLLAEQYCIDFDLVLVEGYASLPGEKIEVLRAARSDSLRCDPTELLAVVTDLVDLQVEVKQIGLDDIESVAGFVLNWMHKRDSQ</sequence>
<reference evidence="2 3" key="1">
    <citation type="journal article" date="2017" name="Arch. Microbiol.">
        <title>Mariprofundus micogutta sp. nov., a novel iron-oxidizing zetaproteobacterium isolated from a deep-sea hydrothermal field at the Bayonnaise knoll of the Izu-Ogasawara arc, and a description of Mariprofundales ord. nov. and Zetaproteobacteria classis nov.</title>
        <authorList>
            <person name="Makita H."/>
            <person name="Tanaka E."/>
            <person name="Mitsunobu S."/>
            <person name="Miyazaki M."/>
            <person name="Nunoura T."/>
            <person name="Uematsu K."/>
            <person name="Takaki Y."/>
            <person name="Nishi S."/>
            <person name="Shimamura S."/>
            <person name="Takai K."/>
        </authorList>
    </citation>
    <scope>NUCLEOTIDE SEQUENCE [LARGE SCALE GENOMIC DNA]</scope>
    <source>
        <strain evidence="2 3">ET2</strain>
    </source>
</reference>
<protein>
    <submittedName>
        <fullName evidence="2">Molybdopterin-guanine dinucleotide biosynthesis protein B</fullName>
    </submittedName>
</protein>
<dbReference type="Gene3D" id="3.40.50.300">
    <property type="entry name" value="P-loop containing nucleotide triphosphate hydrolases"/>
    <property type="match status" value="1"/>
</dbReference>
<feature type="domain" description="Molybdopterin-guanine dinucleotide biosynthesis protein B (MobB)" evidence="1">
    <location>
        <begin position="5"/>
        <end position="135"/>
    </location>
</feature>
<dbReference type="NCBIfam" id="TIGR00176">
    <property type="entry name" value="mobB"/>
    <property type="match status" value="1"/>
</dbReference>
<dbReference type="AlphaFoldDB" id="A0A1L8CQD8"/>
<dbReference type="PANTHER" id="PTHR40072:SF1">
    <property type="entry name" value="MOLYBDOPTERIN-GUANINE DINUCLEOTIDE BIOSYNTHESIS ADAPTER PROTEIN"/>
    <property type="match status" value="1"/>
</dbReference>
<evidence type="ECO:0000313" key="2">
    <source>
        <dbReference type="EMBL" id="GAV21140.1"/>
    </source>
</evidence>
<organism evidence="2 3">
    <name type="scientific">Mariprofundus micogutta</name>
    <dbReference type="NCBI Taxonomy" id="1921010"/>
    <lineage>
        <taxon>Bacteria</taxon>
        <taxon>Pseudomonadati</taxon>
        <taxon>Pseudomonadota</taxon>
        <taxon>Candidatius Mariprofundia</taxon>
        <taxon>Mariprofundales</taxon>
        <taxon>Mariprofundaceae</taxon>
        <taxon>Mariprofundus</taxon>
    </lineage>
</organism>
<dbReference type="PANTHER" id="PTHR40072">
    <property type="entry name" value="MOLYBDOPTERIN-GUANINE DINUCLEOTIDE BIOSYNTHESIS ADAPTER PROTEIN-RELATED"/>
    <property type="match status" value="1"/>
</dbReference>
<dbReference type="EMBL" id="BDFD01000021">
    <property type="protein sequence ID" value="GAV21140.1"/>
    <property type="molecule type" value="Genomic_DNA"/>
</dbReference>
<dbReference type="SUPFAM" id="SSF52540">
    <property type="entry name" value="P-loop containing nucleoside triphosphate hydrolases"/>
    <property type="match status" value="1"/>
</dbReference>
<dbReference type="STRING" id="1921010.MMIC_P2120"/>
<proteinExistence type="predicted"/>
<dbReference type="Pfam" id="PF03205">
    <property type="entry name" value="MobB"/>
    <property type="match status" value="1"/>
</dbReference>
<evidence type="ECO:0000259" key="1">
    <source>
        <dbReference type="Pfam" id="PF03205"/>
    </source>
</evidence>
<comment type="caution">
    <text evidence="2">The sequence shown here is derived from an EMBL/GenBank/DDBJ whole genome shotgun (WGS) entry which is preliminary data.</text>
</comment>
<evidence type="ECO:0000313" key="3">
    <source>
        <dbReference type="Proteomes" id="UP000231632"/>
    </source>
</evidence>
<dbReference type="OrthoDB" id="9804758at2"/>
<dbReference type="GO" id="GO:0006777">
    <property type="term" value="P:Mo-molybdopterin cofactor biosynthetic process"/>
    <property type="evidence" value="ECO:0007669"/>
    <property type="project" value="InterPro"/>
</dbReference>
<dbReference type="InterPro" id="IPR027417">
    <property type="entry name" value="P-loop_NTPase"/>
</dbReference>
<dbReference type="InterPro" id="IPR052539">
    <property type="entry name" value="MGD_biosynthesis_adapter"/>
</dbReference>
<dbReference type="Proteomes" id="UP000231632">
    <property type="component" value="Unassembled WGS sequence"/>
</dbReference>
<keyword evidence="3" id="KW-1185">Reference proteome</keyword>
<dbReference type="InterPro" id="IPR004435">
    <property type="entry name" value="MobB_dom"/>
</dbReference>
<dbReference type="CDD" id="cd03116">
    <property type="entry name" value="MobB"/>
    <property type="match status" value="1"/>
</dbReference>
<dbReference type="GO" id="GO:0005525">
    <property type="term" value="F:GTP binding"/>
    <property type="evidence" value="ECO:0007669"/>
    <property type="project" value="InterPro"/>
</dbReference>
<dbReference type="RefSeq" id="WP_072660443.1">
    <property type="nucleotide sequence ID" value="NZ_BDFD01000021.1"/>
</dbReference>
<accession>A0A1L8CQD8</accession>